<dbReference type="NCBIfam" id="NF010663">
    <property type="entry name" value="PRK14059.1-1"/>
    <property type="match status" value="1"/>
</dbReference>
<dbReference type="InterPro" id="IPR002734">
    <property type="entry name" value="RibDG_C"/>
</dbReference>
<evidence type="ECO:0000256" key="1">
    <source>
        <dbReference type="ARBA" id="ARBA00005104"/>
    </source>
</evidence>
<dbReference type="Pfam" id="PF01872">
    <property type="entry name" value="RibD_C"/>
    <property type="match status" value="1"/>
</dbReference>
<dbReference type="SUPFAM" id="SSF53597">
    <property type="entry name" value="Dihydrofolate reductase-like"/>
    <property type="match status" value="1"/>
</dbReference>
<dbReference type="HOGENOM" id="CLU_036590_7_2_11"/>
<keyword evidence="6" id="KW-1185">Reference proteome</keyword>
<gene>
    <name evidence="5" type="ORF">O159_06810</name>
</gene>
<dbReference type="STRING" id="1389489.O159_06810"/>
<evidence type="ECO:0000313" key="6">
    <source>
        <dbReference type="Proteomes" id="UP000016743"/>
    </source>
</evidence>
<dbReference type="AlphaFoldDB" id="U3PBK2"/>
<dbReference type="Proteomes" id="UP000016743">
    <property type="component" value="Chromosome"/>
</dbReference>
<proteinExistence type="predicted"/>
<comment type="pathway">
    <text evidence="1">Cofactor biosynthesis; riboflavin biosynthesis.</text>
</comment>
<name>U3PBK2_LEIXC</name>
<dbReference type="Gene3D" id="3.40.430.10">
    <property type="entry name" value="Dihydrofolate Reductase, subunit A"/>
    <property type="match status" value="1"/>
</dbReference>
<dbReference type="InterPro" id="IPR050765">
    <property type="entry name" value="Riboflavin_Biosynth_HTPR"/>
</dbReference>
<reference evidence="5 6" key="1">
    <citation type="journal article" date="2013" name="Genome Announc.">
        <title>Complete Genome Sequence of Leifsonia xyli subsp. cynodontis Strain DSM46306, a Gram-Positive Bacterial Pathogen of Grasses.</title>
        <authorList>
            <person name="Monteiro-Vitorello C.B."/>
            <person name="Zerillo M.M."/>
            <person name="Van Sluys M.A."/>
            <person name="Camargo L.E."/>
            <person name="Kitajima J.P."/>
        </authorList>
    </citation>
    <scope>NUCLEOTIDE SEQUENCE [LARGE SCALE GENOMIC DNA]</scope>
    <source>
        <strain evidence="5 6">DSM 46306</strain>
    </source>
</reference>
<dbReference type="GO" id="GO:0008703">
    <property type="term" value="F:5-amino-6-(5-phosphoribosylamino)uracil reductase activity"/>
    <property type="evidence" value="ECO:0007669"/>
    <property type="project" value="InterPro"/>
</dbReference>
<protein>
    <recommendedName>
        <fullName evidence="4">Bacterial bifunctional deaminase-reductase C-terminal domain-containing protein</fullName>
    </recommendedName>
</protein>
<evidence type="ECO:0000256" key="2">
    <source>
        <dbReference type="ARBA" id="ARBA00022857"/>
    </source>
</evidence>
<dbReference type="GO" id="GO:0009231">
    <property type="term" value="P:riboflavin biosynthetic process"/>
    <property type="evidence" value="ECO:0007669"/>
    <property type="project" value="InterPro"/>
</dbReference>
<dbReference type="PANTHER" id="PTHR38011">
    <property type="entry name" value="DIHYDROFOLATE REDUCTASE FAMILY PROTEIN (AFU_ORTHOLOGUE AFUA_8G06820)"/>
    <property type="match status" value="1"/>
</dbReference>
<dbReference type="EMBL" id="CP006734">
    <property type="protein sequence ID" value="AGW40858.1"/>
    <property type="molecule type" value="Genomic_DNA"/>
</dbReference>
<dbReference type="RefSeq" id="WP_021754295.1">
    <property type="nucleotide sequence ID" value="NC_022438.1"/>
</dbReference>
<feature type="domain" description="Bacterial bifunctional deaminase-reductase C-terminal" evidence="4">
    <location>
        <begin position="37"/>
        <end position="243"/>
    </location>
</feature>
<sequence length="256" mass="26760">MTEPALARLRPAPGVSGLDDTELAALYTAGTGAGPFWLRVNFVASLDGAGTEEGLSGGLSDDADRRVFDILRRLCDVVVVGAGTIRAEGYGAMRVDAASQRARRAAGLTEHPVFAIVSAGLDLDPAGPIFHEAPECPLVLTSERSRASAREALAEVADVVVCGAQRVEPRLLVRELAARGLRRIHCEGGPHLFGDLLAGGVVDELCLTLSPRLEAGSATRIAVGAAPIEPVGMRLAHVLQSEDTLLLRYVRDGAAA</sequence>
<keyword evidence="2" id="KW-0521">NADP</keyword>
<dbReference type="OrthoDB" id="5243299at2"/>
<dbReference type="PANTHER" id="PTHR38011:SF7">
    <property type="entry name" value="2,5-DIAMINO-6-RIBOSYLAMINO-4(3H)-PYRIMIDINONE 5'-PHOSPHATE REDUCTASE"/>
    <property type="match status" value="1"/>
</dbReference>
<dbReference type="PATRIC" id="fig|1389489.3.peg.659"/>
<accession>U3PBK2</accession>
<evidence type="ECO:0000259" key="4">
    <source>
        <dbReference type="Pfam" id="PF01872"/>
    </source>
</evidence>
<dbReference type="eggNOG" id="COG1985">
    <property type="taxonomic scope" value="Bacteria"/>
</dbReference>
<evidence type="ECO:0000256" key="3">
    <source>
        <dbReference type="ARBA" id="ARBA00023002"/>
    </source>
</evidence>
<dbReference type="InterPro" id="IPR024072">
    <property type="entry name" value="DHFR-like_dom_sf"/>
</dbReference>
<keyword evidence="3" id="KW-0560">Oxidoreductase</keyword>
<evidence type="ECO:0000313" key="5">
    <source>
        <dbReference type="EMBL" id="AGW40858.1"/>
    </source>
</evidence>
<organism evidence="5 6">
    <name type="scientific">Leifsonia xyli subsp. cynodontis DSM 46306</name>
    <dbReference type="NCBI Taxonomy" id="1389489"/>
    <lineage>
        <taxon>Bacteria</taxon>
        <taxon>Bacillati</taxon>
        <taxon>Actinomycetota</taxon>
        <taxon>Actinomycetes</taxon>
        <taxon>Micrococcales</taxon>
        <taxon>Microbacteriaceae</taxon>
        <taxon>Leifsonia</taxon>
    </lineage>
</organism>
<dbReference type="KEGG" id="lxy:O159_06810"/>